<dbReference type="PANTHER" id="PTHR11655">
    <property type="entry name" value="60S/50S RIBOSOMAL PROTEIN L6/L9"/>
    <property type="match status" value="1"/>
</dbReference>
<evidence type="ECO:0000313" key="7">
    <source>
        <dbReference type="Proteomes" id="UP000612746"/>
    </source>
</evidence>
<dbReference type="GO" id="GO:0019843">
    <property type="term" value="F:rRNA binding"/>
    <property type="evidence" value="ECO:0007669"/>
    <property type="project" value="InterPro"/>
</dbReference>
<keyword evidence="3 4" id="KW-0687">Ribonucleoprotein</keyword>
<dbReference type="InterPro" id="IPR000702">
    <property type="entry name" value="Ribosomal_uL6-like"/>
</dbReference>
<dbReference type="Gene3D" id="3.90.930.12">
    <property type="entry name" value="Ribosomal protein L6, alpha-beta domain"/>
    <property type="match status" value="2"/>
</dbReference>
<accession>A0A8H7Q7A3</accession>
<dbReference type="InterPro" id="IPR036789">
    <property type="entry name" value="Ribosomal_uL6-like_a/b-dom_sf"/>
</dbReference>
<gene>
    <name evidence="6" type="ORF">INT44_005033</name>
</gene>
<evidence type="ECO:0000313" key="6">
    <source>
        <dbReference type="EMBL" id="KAG2187347.1"/>
    </source>
</evidence>
<dbReference type="AlphaFoldDB" id="A0A8H7Q7A3"/>
<sequence length="233" mass="25716">MSLRPSVLSRLTAHKSIVTIVAKKNFSSTSASLSHIGRKVLTFPKEVSVDHDTTPITNPRIPSELNNTTLHVSGPLGKHSLPIKPFVNLNIKTGQAEGEDSEVSVSVADPDIKEQRSMWGTTRALINNLIVGVTEGYKVPIRLVGVGYRATLENNNRKLSLKLGYSHPVEMALPEGVTCTIPQPNRLILQGSDLQQVKELAAKIQRWRKPEPYNQKGIFIADETIKKKEGKKK</sequence>
<dbReference type="Pfam" id="PF00347">
    <property type="entry name" value="Ribosomal_L6"/>
    <property type="match status" value="2"/>
</dbReference>
<feature type="domain" description="Large ribosomal subunit protein uL6 alpha-beta" evidence="5">
    <location>
        <begin position="144"/>
        <end position="218"/>
    </location>
</feature>
<organism evidence="6 7">
    <name type="scientific">Umbelopsis vinacea</name>
    <dbReference type="NCBI Taxonomy" id="44442"/>
    <lineage>
        <taxon>Eukaryota</taxon>
        <taxon>Fungi</taxon>
        <taxon>Fungi incertae sedis</taxon>
        <taxon>Mucoromycota</taxon>
        <taxon>Mucoromycotina</taxon>
        <taxon>Umbelopsidomycetes</taxon>
        <taxon>Umbelopsidales</taxon>
        <taxon>Umbelopsidaceae</taxon>
        <taxon>Umbelopsis</taxon>
    </lineage>
</organism>
<evidence type="ECO:0000256" key="4">
    <source>
        <dbReference type="RuleBase" id="RU003869"/>
    </source>
</evidence>
<feature type="domain" description="Large ribosomal subunit protein uL6 alpha-beta" evidence="5">
    <location>
        <begin position="65"/>
        <end position="136"/>
    </location>
</feature>
<dbReference type="GO" id="GO:0005762">
    <property type="term" value="C:mitochondrial large ribosomal subunit"/>
    <property type="evidence" value="ECO:0007669"/>
    <property type="project" value="TreeGrafter"/>
</dbReference>
<dbReference type="OrthoDB" id="540873at2759"/>
<evidence type="ECO:0000256" key="2">
    <source>
        <dbReference type="ARBA" id="ARBA00022980"/>
    </source>
</evidence>
<keyword evidence="7" id="KW-1185">Reference proteome</keyword>
<comment type="similarity">
    <text evidence="1 4">Belongs to the universal ribosomal protein uL6 family.</text>
</comment>
<dbReference type="Proteomes" id="UP000612746">
    <property type="component" value="Unassembled WGS sequence"/>
</dbReference>
<dbReference type="EMBL" id="JAEPRA010000003">
    <property type="protein sequence ID" value="KAG2187347.1"/>
    <property type="molecule type" value="Genomic_DNA"/>
</dbReference>
<protein>
    <recommendedName>
        <fullName evidence="5">Large ribosomal subunit protein uL6 alpha-beta domain-containing protein</fullName>
    </recommendedName>
</protein>
<dbReference type="GO" id="GO:0006412">
    <property type="term" value="P:translation"/>
    <property type="evidence" value="ECO:0007669"/>
    <property type="project" value="InterPro"/>
</dbReference>
<name>A0A8H7Q7A3_9FUNG</name>
<dbReference type="SUPFAM" id="SSF56053">
    <property type="entry name" value="Ribosomal protein L6"/>
    <property type="match status" value="2"/>
</dbReference>
<evidence type="ECO:0000256" key="3">
    <source>
        <dbReference type="ARBA" id="ARBA00023274"/>
    </source>
</evidence>
<dbReference type="PRINTS" id="PR00059">
    <property type="entry name" value="RIBOSOMALL6"/>
</dbReference>
<evidence type="ECO:0000256" key="1">
    <source>
        <dbReference type="ARBA" id="ARBA00009356"/>
    </source>
</evidence>
<reference evidence="6" key="1">
    <citation type="submission" date="2020-12" db="EMBL/GenBank/DDBJ databases">
        <title>Metabolic potential, ecology and presence of endohyphal bacteria is reflected in genomic diversity of Mucoromycotina.</title>
        <authorList>
            <person name="Muszewska A."/>
            <person name="Okrasinska A."/>
            <person name="Steczkiewicz K."/>
            <person name="Drgas O."/>
            <person name="Orlowska M."/>
            <person name="Perlinska-Lenart U."/>
            <person name="Aleksandrzak-Piekarczyk T."/>
            <person name="Szatraj K."/>
            <person name="Zielenkiewicz U."/>
            <person name="Pilsyk S."/>
            <person name="Malc E."/>
            <person name="Mieczkowski P."/>
            <person name="Kruszewska J.S."/>
            <person name="Biernat P."/>
            <person name="Pawlowska J."/>
        </authorList>
    </citation>
    <scope>NUCLEOTIDE SEQUENCE</scope>
    <source>
        <strain evidence="6">WA0000051536</strain>
    </source>
</reference>
<dbReference type="InterPro" id="IPR019906">
    <property type="entry name" value="Ribosomal_uL6_bac-type"/>
</dbReference>
<dbReference type="GO" id="GO:0003735">
    <property type="term" value="F:structural constituent of ribosome"/>
    <property type="evidence" value="ECO:0007669"/>
    <property type="project" value="InterPro"/>
</dbReference>
<dbReference type="InterPro" id="IPR020040">
    <property type="entry name" value="Ribosomal_uL6_a/b-dom"/>
</dbReference>
<proteinExistence type="inferred from homology"/>
<keyword evidence="2 4" id="KW-0689">Ribosomal protein</keyword>
<dbReference type="PANTHER" id="PTHR11655:SF14">
    <property type="entry name" value="LARGE RIBOSOMAL SUBUNIT PROTEIN UL6M"/>
    <property type="match status" value="1"/>
</dbReference>
<evidence type="ECO:0000259" key="5">
    <source>
        <dbReference type="Pfam" id="PF00347"/>
    </source>
</evidence>
<comment type="caution">
    <text evidence="6">The sequence shown here is derived from an EMBL/GenBank/DDBJ whole genome shotgun (WGS) entry which is preliminary data.</text>
</comment>